<dbReference type="Proteomes" id="UP000467841">
    <property type="component" value="Unassembled WGS sequence"/>
</dbReference>
<feature type="compositionally biased region" description="Basic and acidic residues" evidence="8">
    <location>
        <begin position="406"/>
        <end position="421"/>
    </location>
</feature>
<evidence type="ECO:0000256" key="8">
    <source>
        <dbReference type="SAM" id="MobiDB-lite"/>
    </source>
</evidence>
<comment type="caution">
    <text evidence="10">The sequence shown here is derived from an EMBL/GenBank/DDBJ whole genome shotgun (WGS) entry which is preliminary data.</text>
</comment>
<evidence type="ECO:0000259" key="9">
    <source>
        <dbReference type="PROSITE" id="PS50863"/>
    </source>
</evidence>
<keyword evidence="7" id="KW-0175">Coiled coil</keyword>
<dbReference type="GO" id="GO:0005634">
    <property type="term" value="C:nucleus"/>
    <property type="evidence" value="ECO:0007669"/>
    <property type="project" value="UniProtKB-SubCell"/>
</dbReference>
<evidence type="ECO:0000256" key="7">
    <source>
        <dbReference type="SAM" id="Coils"/>
    </source>
</evidence>
<keyword evidence="11" id="KW-1185">Reference proteome</keyword>
<gene>
    <name evidence="10" type="ORF">MERR_LOCUS2503</name>
</gene>
<dbReference type="SUPFAM" id="SSF101936">
    <property type="entry name" value="DNA-binding pseudobarrel domain"/>
    <property type="match status" value="3"/>
</dbReference>
<protein>
    <recommendedName>
        <fullName evidence="9">TF-B3 domain-containing protein</fullName>
    </recommendedName>
</protein>
<feature type="region of interest" description="Disordered" evidence="8">
    <location>
        <begin position="401"/>
        <end position="437"/>
    </location>
</feature>
<feature type="domain" description="TF-B3" evidence="9">
    <location>
        <begin position="304"/>
        <end position="385"/>
    </location>
</feature>
<dbReference type="InterPro" id="IPR015300">
    <property type="entry name" value="DNA-bd_pseudobarrel_sf"/>
</dbReference>
<evidence type="ECO:0000256" key="5">
    <source>
        <dbReference type="ARBA" id="ARBA00023163"/>
    </source>
</evidence>
<accession>A0A6D2HIZ1</accession>
<dbReference type="AlphaFoldDB" id="A0A6D2HIZ1"/>
<proteinExistence type="predicted"/>
<feature type="domain" description="TF-B3" evidence="9">
    <location>
        <begin position="146"/>
        <end position="240"/>
    </location>
</feature>
<sequence>MASASMSFTEKKHFFQPLLPNFQSHLYIPVEFFSDHIEGKHEGKTAKLISDASERTWKVKMEGKRLTQGWREFVEAHAIRIGDFVVFRHEGDMKFHVTALGSSCCEIQYPMSCNRDEDEDESDEIEKKVEENLTAKSNQSSSDLNCFSPTVTASNLSINKVGVPRDFAKRNGLDKGSQEILLMNEQGKSWESEVKVTSRIFIVGSWRSFCTANKLKVGDSCTFTLLQNTRKPVFRLSSRTKAEQEKNYWSEEENMAGKTGENRFVELTPSPSSLALGKQVTFGKLYLGSLEHIAFLILNLLQHLPRSFTRLNGLIKPAKVILVDKDNVEWSMQLGIDNKTGSMYISNGNGWKRFCAANEVGAGESLTLELVRGGASPLLKFCSKMEHLPFEAIKIRGHKRARVQKRSRETRPKLEVGESSRRTRASNQGNLPRMQPCSVSDQVAKAKQSVVDALTCVRRFQTELETMDNKLEDSLREIDNLERRRQWEQNNNFK</sequence>
<dbReference type="Pfam" id="PF02362">
    <property type="entry name" value="B3"/>
    <property type="match status" value="3"/>
</dbReference>
<organism evidence="10 11">
    <name type="scientific">Microthlaspi erraticum</name>
    <dbReference type="NCBI Taxonomy" id="1685480"/>
    <lineage>
        <taxon>Eukaryota</taxon>
        <taxon>Viridiplantae</taxon>
        <taxon>Streptophyta</taxon>
        <taxon>Embryophyta</taxon>
        <taxon>Tracheophyta</taxon>
        <taxon>Spermatophyta</taxon>
        <taxon>Magnoliopsida</taxon>
        <taxon>eudicotyledons</taxon>
        <taxon>Gunneridae</taxon>
        <taxon>Pentapetalae</taxon>
        <taxon>rosids</taxon>
        <taxon>malvids</taxon>
        <taxon>Brassicales</taxon>
        <taxon>Brassicaceae</taxon>
        <taxon>Coluteocarpeae</taxon>
        <taxon>Microthlaspi</taxon>
    </lineage>
</organism>
<reference evidence="10" key="1">
    <citation type="submission" date="2020-01" db="EMBL/GenBank/DDBJ databases">
        <authorList>
            <person name="Mishra B."/>
        </authorList>
    </citation>
    <scope>NUCLEOTIDE SEQUENCE [LARGE SCALE GENOMIC DNA]</scope>
</reference>
<evidence type="ECO:0000313" key="10">
    <source>
        <dbReference type="EMBL" id="CAA7015268.1"/>
    </source>
</evidence>
<dbReference type="GO" id="GO:0003677">
    <property type="term" value="F:DNA binding"/>
    <property type="evidence" value="ECO:0007669"/>
    <property type="project" value="UniProtKB-KW"/>
</dbReference>
<dbReference type="EMBL" id="CACVBM020000155">
    <property type="protein sequence ID" value="CAA7015268.1"/>
    <property type="molecule type" value="Genomic_DNA"/>
</dbReference>
<dbReference type="InterPro" id="IPR039218">
    <property type="entry name" value="REM_fam"/>
</dbReference>
<keyword evidence="3" id="KW-0805">Transcription regulation</keyword>
<keyword evidence="2" id="KW-0677">Repeat</keyword>
<keyword evidence="6" id="KW-0539">Nucleus</keyword>
<name>A0A6D2HIZ1_9BRAS</name>
<dbReference type="PANTHER" id="PTHR31674">
    <property type="entry name" value="B3 DOMAIN-CONTAINING PROTEIN REM-LIKE 3-RELATED"/>
    <property type="match status" value="1"/>
</dbReference>
<dbReference type="SMART" id="SM01019">
    <property type="entry name" value="B3"/>
    <property type="match status" value="3"/>
</dbReference>
<dbReference type="CDD" id="cd10017">
    <property type="entry name" value="B3_DNA"/>
    <property type="match status" value="3"/>
</dbReference>
<comment type="subcellular location">
    <subcellularLocation>
        <location evidence="1">Nucleus</location>
    </subcellularLocation>
</comment>
<keyword evidence="5" id="KW-0804">Transcription</keyword>
<dbReference type="FunFam" id="2.40.330.10:FF:000009">
    <property type="entry name" value="Transcriptional factor B3 family protein"/>
    <property type="match status" value="1"/>
</dbReference>
<evidence type="ECO:0000256" key="6">
    <source>
        <dbReference type="ARBA" id="ARBA00023242"/>
    </source>
</evidence>
<feature type="coiled-coil region" evidence="7">
    <location>
        <begin position="457"/>
        <end position="491"/>
    </location>
</feature>
<dbReference type="OrthoDB" id="1109907at2759"/>
<dbReference type="PROSITE" id="PS50863">
    <property type="entry name" value="B3"/>
    <property type="match status" value="3"/>
</dbReference>
<evidence type="ECO:0000256" key="4">
    <source>
        <dbReference type="ARBA" id="ARBA00023125"/>
    </source>
</evidence>
<feature type="domain" description="TF-B3" evidence="9">
    <location>
        <begin position="11"/>
        <end position="103"/>
    </location>
</feature>
<keyword evidence="4" id="KW-0238">DNA-binding</keyword>
<evidence type="ECO:0000256" key="1">
    <source>
        <dbReference type="ARBA" id="ARBA00004123"/>
    </source>
</evidence>
<dbReference type="InterPro" id="IPR003340">
    <property type="entry name" value="B3_DNA-bd"/>
</dbReference>
<evidence type="ECO:0000313" key="11">
    <source>
        <dbReference type="Proteomes" id="UP000467841"/>
    </source>
</evidence>
<dbReference type="PANTHER" id="PTHR31674:SF62">
    <property type="entry name" value="B3 DOMAIN-CONTAINING PROTEIN REM14-RELATED"/>
    <property type="match status" value="1"/>
</dbReference>
<evidence type="ECO:0000256" key="3">
    <source>
        <dbReference type="ARBA" id="ARBA00023015"/>
    </source>
</evidence>
<dbReference type="Gene3D" id="2.40.330.10">
    <property type="entry name" value="DNA-binding pseudobarrel domain"/>
    <property type="match status" value="3"/>
</dbReference>
<evidence type="ECO:0000256" key="2">
    <source>
        <dbReference type="ARBA" id="ARBA00022737"/>
    </source>
</evidence>